<dbReference type="Proteomes" id="UP001469553">
    <property type="component" value="Unassembled WGS sequence"/>
</dbReference>
<reference evidence="1 2" key="1">
    <citation type="submission" date="2021-06" db="EMBL/GenBank/DDBJ databases">
        <authorList>
            <person name="Palmer J.M."/>
        </authorList>
    </citation>
    <scope>NUCLEOTIDE SEQUENCE [LARGE SCALE GENOMIC DNA]</scope>
    <source>
        <strain evidence="1 2">AS_MEX2019</strain>
        <tissue evidence="1">Muscle</tissue>
    </source>
</reference>
<accession>A0ABV0ZGB6</accession>
<gene>
    <name evidence="1" type="ORF">AMECASPLE_028416</name>
</gene>
<proteinExistence type="predicted"/>
<dbReference type="EMBL" id="JAHRIP010059555">
    <property type="protein sequence ID" value="MEQ2304561.1"/>
    <property type="molecule type" value="Genomic_DNA"/>
</dbReference>
<evidence type="ECO:0000313" key="2">
    <source>
        <dbReference type="Proteomes" id="UP001469553"/>
    </source>
</evidence>
<sequence length="102" mass="11789">MSIREMIRALNPRYQYPSKDMLSNTLIPAWYAVEGKCQERIARRQRCGCDRGWVDQCGTRPLLDCFSPLCERGYHEGENPAYQGSLHIIDRECNSQGDRGYS</sequence>
<keyword evidence="2" id="KW-1185">Reference proteome</keyword>
<protein>
    <submittedName>
        <fullName evidence="1">Uncharacterized protein</fullName>
    </submittedName>
</protein>
<organism evidence="1 2">
    <name type="scientific">Ameca splendens</name>
    <dbReference type="NCBI Taxonomy" id="208324"/>
    <lineage>
        <taxon>Eukaryota</taxon>
        <taxon>Metazoa</taxon>
        <taxon>Chordata</taxon>
        <taxon>Craniata</taxon>
        <taxon>Vertebrata</taxon>
        <taxon>Euteleostomi</taxon>
        <taxon>Actinopterygii</taxon>
        <taxon>Neopterygii</taxon>
        <taxon>Teleostei</taxon>
        <taxon>Neoteleostei</taxon>
        <taxon>Acanthomorphata</taxon>
        <taxon>Ovalentaria</taxon>
        <taxon>Atherinomorphae</taxon>
        <taxon>Cyprinodontiformes</taxon>
        <taxon>Goodeidae</taxon>
        <taxon>Ameca</taxon>
    </lineage>
</organism>
<evidence type="ECO:0000313" key="1">
    <source>
        <dbReference type="EMBL" id="MEQ2304561.1"/>
    </source>
</evidence>
<comment type="caution">
    <text evidence="1">The sequence shown here is derived from an EMBL/GenBank/DDBJ whole genome shotgun (WGS) entry which is preliminary data.</text>
</comment>
<name>A0ABV0ZGB6_9TELE</name>